<dbReference type="Proteomes" id="UP000007490">
    <property type="component" value="Chromosome"/>
</dbReference>
<keyword evidence="2" id="KW-1185">Reference proteome</keyword>
<reference evidence="2" key="1">
    <citation type="submission" date="2011-02" db="EMBL/GenBank/DDBJ databases">
        <title>Complete sequence of Methanobacterium sp. AL-21.</title>
        <authorList>
            <consortium name="US DOE Joint Genome Institute"/>
            <person name="Lucas S."/>
            <person name="Copeland A."/>
            <person name="Lapidus A."/>
            <person name="Cheng J.-F."/>
            <person name="Goodwin L."/>
            <person name="Pitluck S."/>
            <person name="Chertkov O."/>
            <person name="Detter J.C."/>
            <person name="Han C."/>
            <person name="Tapia R."/>
            <person name="Land M."/>
            <person name="Hauser L."/>
            <person name="Kyrpides N."/>
            <person name="Ivanova N."/>
            <person name="Mikhailova N."/>
            <person name="Pagani I."/>
            <person name="Cadillo-Quiroz H."/>
            <person name="Imachi H."/>
            <person name="Zinder S."/>
            <person name="Liu W."/>
            <person name="Woyke T."/>
        </authorList>
    </citation>
    <scope>NUCLEOTIDE SEQUENCE [LARGE SCALE GENOMIC DNA]</scope>
    <source>
        <strain evidence="2">AL-21</strain>
    </source>
</reference>
<name>F0T8X8_METLA</name>
<reference evidence="1 2" key="2">
    <citation type="journal article" date="2014" name="Int. J. Syst. Evol. Microbiol.">
        <title>Methanobacterium paludis sp. nov. and a novel strain of Methanobacterium lacus isolated from northern peatlands.</title>
        <authorList>
            <person name="Cadillo-Quiroz H."/>
            <person name="Brauer S.L."/>
            <person name="Goodson N."/>
            <person name="Yavitt J.B."/>
            <person name="Zinder S.H."/>
        </authorList>
    </citation>
    <scope>NUCLEOTIDE SEQUENCE [LARGE SCALE GENOMIC DNA]</scope>
    <source>
        <strain evidence="1 2">AL-21</strain>
    </source>
</reference>
<proteinExistence type="predicted"/>
<evidence type="ECO:0000313" key="1">
    <source>
        <dbReference type="EMBL" id="ADZ09806.1"/>
    </source>
</evidence>
<gene>
    <name evidence="1" type="ordered locus">Metbo_1579</name>
</gene>
<protein>
    <submittedName>
        <fullName evidence="1">Uncharacterized protein</fullName>
    </submittedName>
</protein>
<dbReference type="KEGG" id="mel:Metbo_1579"/>
<sequence precursor="true">MYTKLAIFASISLCVFSLLVLPVFAEDFNEFRITGPHSEDHYLNMFGVMRGDPINIELKLSRNIGFWNPQGFQWINTTIYDVHLNYVCSQYTQTDEWKGVTKLQTFTINTNGTYILVANYTNNTHHCFAATAFFVL</sequence>
<dbReference type="RefSeq" id="WP_013645157.1">
    <property type="nucleotide sequence ID" value="NC_015216.1"/>
</dbReference>
<organism evidence="1 2">
    <name type="scientific">Methanobacterium lacus (strain AL-21)</name>
    <dbReference type="NCBI Taxonomy" id="877455"/>
    <lineage>
        <taxon>Archaea</taxon>
        <taxon>Methanobacteriati</taxon>
        <taxon>Methanobacteriota</taxon>
        <taxon>Methanomada group</taxon>
        <taxon>Methanobacteria</taxon>
        <taxon>Methanobacteriales</taxon>
        <taxon>Methanobacteriaceae</taxon>
        <taxon>Methanobacterium</taxon>
    </lineage>
</organism>
<dbReference type="EMBL" id="CP002551">
    <property type="protein sequence ID" value="ADZ09806.1"/>
    <property type="molecule type" value="Genomic_DNA"/>
</dbReference>
<dbReference type="HOGENOM" id="CLU_1870750_0_0_2"/>
<evidence type="ECO:0000313" key="2">
    <source>
        <dbReference type="Proteomes" id="UP000007490"/>
    </source>
</evidence>
<dbReference type="AlphaFoldDB" id="F0T8X8"/>
<dbReference type="GeneID" id="10278035"/>
<accession>F0T8X8</accession>